<proteinExistence type="predicted"/>
<dbReference type="FunFam" id="2.60.40.60:FF:000168">
    <property type="entry name" value="Cadherin-related family member 2"/>
    <property type="match status" value="1"/>
</dbReference>
<sequence>IRDEYALVLTLTDGRLGQGNYVTQSLLLLVEDVNDNIPVFKPYQSTVTLREDAQPGIIATLQATDADEGAYGQVVYHLQEFDSEKPVFSVSTTSGKGIVRLIGSLDYEKQTLHQLKVLAVDRAKQGRVNTGSATLLIKVEDIEDQPPEFVRVQPVVRVAEDAPIGTTVLQVTAVDGDRGVNNPIAYSITSNSISKESEIFTVERNTGMVRTASNLDRESLSASSGAYILQITATEVGSKITPTPYAITEVTIMITDVNDETPRFRSSHYECEIAENSPTNTPITFLNNALPEVYDHDQGNNGTFQLYLSGANDIFEVTPSKIINEATFLIRVRNASFLDYEQVNNINFTLIAEETIGDFPKRSKVPVVVYIRDRNDNYPEFTKSLYEVTVPENCEVGTTIAWVQALDDDSENYGTRGVRYTNLAGSIGNLLYLHPVSGVISVKEAGGPSWDREQVSRHYLTVEARDDLGKGNRNSVQLIINIQDVNDNAPIFTQGHYEARLLENAPDFEVPLKVEARDADLNGTKNSEIEFILFGELEHNFTINSMSGVIRPKFPLDFEKIEGPSSEHVRVLRFTVRAKDWGTPSFYTDADLTIYLSDVNDHAPYFEYVFYNKTIPETIPDGTSILQVKAIDLDGSSPNNRIVYRIQNGASDKFIIGAESGTISIAPGASLDPDLVKPKRMHYSLNVVALDSAPGETQLYASVPVNITVLDVNNKPPTFVEPGSIKVGENIPVGTIITRLRANDLDTSASLRFKLDPNMCEAKTEHGISLRRADYDCSTIFNLGSIDGILATAKPLDREVAEMIHLGVIVEDIASDTGPQIAKASLTLEIEDVNDNNPKFRKSYYRYAITENSKNGVVIGSVIADDIDKNRTVTYTLEGQSEVIQLIHLDSNAGDLVVANKIDQEIYKWLNLTVKATDSGIPPRSSRVELYIQILDENDNNPYFLPEPRALAIPENISVGQTIAVLEAKDADSGDFGKITYLLDRISSQGKFTIDPDTGILKISEALDREEKRSYLLIVEAWDNYQYGYNSGESRNAFKHINVTVMDVNDNAPKLSLPPYCINITEFHEAGQPIILLHATDADDPETANGQMILDISDGNRLDIFGLQQLDEWSAEVRSLKSLKGKHGNYTLIIRAQDLGTPSHLTEAPLHICIIDYNDHAPVFISPPHNSTLRVPENATIGSALVQMVATDEDVGSNGAVRYRLKADPAGHWKTFSLQPVSGVLELRLPLNRNKQKVYDIRIEAYDLGEPTSLSSDLDLTVYISNVNDYRPQFMIDETIVEFTENKSPGVERIKLPETVDRDELEFDGPLAPICYYIVGGNEQGIFKLHPLTHELTVNIRLDREIQDSYLLLIKATDDCANLPANQSFFDPSDDTLLKVSIKVLDLNDNPPKFKRRVFTGGVSTATSFGTEFMNVKAEDVDEGVNAEISYYLIGKIQMTLTEGLERLQRAPFLVNRETGAVQLNFDPQQGMKGYFDFMVMANDTGGLQDMARVFIYLLREDQRVRFVLRQNAPELRNRIEAFRDVLGNVTGAIVNIDEFRVHANHDGTVDKTRTDLYLHLVDRRDNSILEVDDVLRLVDQNTERLDGLFKDFNVLDTQPGGTLALQSVQAAGSAFWLTAISLFLFLLLLLCLALCMNQRYTYQRKLKAATATAYVGGESDIDGRGLSALSGRVPNTNKHSMEGSNPIWLQAYENEWYKNNDELSCQGSDRDSLDENVVSAEDTQCTNIPHQGKIINRAQNLYQTLPPAPPPRKLETTEL</sequence>
<dbReference type="GO" id="GO:0007156">
    <property type="term" value="P:homophilic cell adhesion via plasma membrane adhesion molecules"/>
    <property type="evidence" value="ECO:0007669"/>
    <property type="project" value="InterPro"/>
</dbReference>
<dbReference type="OrthoDB" id="6510378at2759"/>
<dbReference type="PANTHER" id="PTHR24027:SF438">
    <property type="entry name" value="CADHERIN 23"/>
    <property type="match status" value="1"/>
</dbReference>
<evidence type="ECO:0000256" key="14">
    <source>
        <dbReference type="ARBA" id="ARBA00059331"/>
    </source>
</evidence>
<dbReference type="Proteomes" id="UP000801492">
    <property type="component" value="Unassembled WGS sequence"/>
</dbReference>
<dbReference type="FunFam" id="2.60.40.60:FF:000118">
    <property type="entry name" value="protocadherin Fat 4"/>
    <property type="match status" value="1"/>
</dbReference>
<keyword evidence="3" id="KW-0245">EGF-like domain</keyword>
<dbReference type="FunFam" id="2.60.40.60:FF:000345">
    <property type="entry name" value="Cadherin 2"/>
    <property type="match status" value="1"/>
</dbReference>
<evidence type="ECO:0000256" key="2">
    <source>
        <dbReference type="ARBA" id="ARBA00022475"/>
    </source>
</evidence>
<feature type="domain" description="Cadherin" evidence="17">
    <location>
        <begin position="1395"/>
        <end position="1516"/>
    </location>
</feature>
<keyword evidence="7" id="KW-0677">Repeat</keyword>
<dbReference type="GO" id="GO:0001736">
    <property type="term" value="P:establishment of planar polarity"/>
    <property type="evidence" value="ECO:0007669"/>
    <property type="project" value="UniProtKB-ARBA"/>
</dbReference>
<feature type="domain" description="Cadherin" evidence="17">
    <location>
        <begin position="945"/>
        <end position="1055"/>
    </location>
</feature>
<dbReference type="InterPro" id="IPR015919">
    <property type="entry name" value="Cadherin-like_sf"/>
</dbReference>
<keyword evidence="13" id="KW-0325">Glycoprotein</keyword>
<dbReference type="PROSITE" id="PS00232">
    <property type="entry name" value="CADHERIN_1"/>
    <property type="match status" value="8"/>
</dbReference>
<dbReference type="GO" id="GO:0045296">
    <property type="term" value="F:cadherin binding"/>
    <property type="evidence" value="ECO:0007669"/>
    <property type="project" value="TreeGrafter"/>
</dbReference>
<keyword evidence="19" id="KW-1185">Reference proteome</keyword>
<evidence type="ECO:0000256" key="3">
    <source>
        <dbReference type="ARBA" id="ARBA00022536"/>
    </source>
</evidence>
<evidence type="ECO:0000256" key="1">
    <source>
        <dbReference type="ARBA" id="ARBA00004251"/>
    </source>
</evidence>
<dbReference type="Gene3D" id="2.60.40.60">
    <property type="entry name" value="Cadherins"/>
    <property type="match status" value="13"/>
</dbReference>
<dbReference type="PRINTS" id="PR00205">
    <property type="entry name" value="CADHERIN"/>
</dbReference>
<comment type="function">
    <text evidence="14">Cadherins are calcium-dependent cell adhesion proteins. They preferentially interact with themselves in a homophilic manner in connecting cells.</text>
</comment>
<dbReference type="EMBL" id="VTPC01001100">
    <property type="protein sequence ID" value="KAF2903129.1"/>
    <property type="molecule type" value="Genomic_DNA"/>
</dbReference>
<evidence type="ECO:0000256" key="6">
    <source>
        <dbReference type="ARBA" id="ARBA00022729"/>
    </source>
</evidence>
<keyword evidence="11 16" id="KW-0472">Membrane</keyword>
<feature type="domain" description="Cadherin" evidence="17">
    <location>
        <begin position="382"/>
        <end position="492"/>
    </location>
</feature>
<evidence type="ECO:0000256" key="7">
    <source>
        <dbReference type="ARBA" id="ARBA00022737"/>
    </source>
</evidence>
<keyword evidence="12" id="KW-1015">Disulfide bond</keyword>
<feature type="domain" description="Cadherin" evidence="17">
    <location>
        <begin position="2"/>
        <end position="40"/>
    </location>
</feature>
<keyword evidence="2" id="KW-1003">Cell membrane</keyword>
<comment type="subcellular location">
    <subcellularLocation>
        <location evidence="1">Cell membrane</location>
        <topology evidence="1">Single-pass type I membrane protein</topology>
    </subcellularLocation>
</comment>
<dbReference type="CDD" id="cd11304">
    <property type="entry name" value="Cadherin_repeat"/>
    <property type="match status" value="13"/>
</dbReference>
<feature type="non-terminal residue" evidence="18">
    <location>
        <position position="1760"/>
    </location>
</feature>
<keyword evidence="9" id="KW-0130">Cell adhesion</keyword>
<evidence type="ECO:0000313" key="19">
    <source>
        <dbReference type="Proteomes" id="UP000801492"/>
    </source>
</evidence>
<dbReference type="GO" id="GO:0016477">
    <property type="term" value="P:cell migration"/>
    <property type="evidence" value="ECO:0007669"/>
    <property type="project" value="TreeGrafter"/>
</dbReference>
<evidence type="ECO:0000256" key="9">
    <source>
        <dbReference type="ARBA" id="ARBA00022889"/>
    </source>
</evidence>
<dbReference type="FunFam" id="2.60.40.60:FF:000098">
    <property type="entry name" value="cadherin-23 isoform X1"/>
    <property type="match status" value="1"/>
</dbReference>
<dbReference type="GO" id="GO:0007163">
    <property type="term" value="P:establishment or maintenance of cell polarity"/>
    <property type="evidence" value="ECO:0007669"/>
    <property type="project" value="UniProtKB-ARBA"/>
</dbReference>
<feature type="transmembrane region" description="Helical" evidence="16">
    <location>
        <begin position="1615"/>
        <end position="1636"/>
    </location>
</feature>
<dbReference type="GO" id="GO:0008104">
    <property type="term" value="P:intracellular protein localization"/>
    <property type="evidence" value="ECO:0007669"/>
    <property type="project" value="UniProtKB-ARBA"/>
</dbReference>
<organism evidence="18 19">
    <name type="scientific">Ignelater luminosus</name>
    <name type="common">Cucubano</name>
    <name type="synonym">Pyrophorus luminosus</name>
    <dbReference type="NCBI Taxonomy" id="2038154"/>
    <lineage>
        <taxon>Eukaryota</taxon>
        <taxon>Metazoa</taxon>
        <taxon>Ecdysozoa</taxon>
        <taxon>Arthropoda</taxon>
        <taxon>Hexapoda</taxon>
        <taxon>Insecta</taxon>
        <taxon>Pterygota</taxon>
        <taxon>Neoptera</taxon>
        <taxon>Endopterygota</taxon>
        <taxon>Coleoptera</taxon>
        <taxon>Polyphaga</taxon>
        <taxon>Elateriformia</taxon>
        <taxon>Elateroidea</taxon>
        <taxon>Elateridae</taxon>
        <taxon>Agrypninae</taxon>
        <taxon>Pyrophorini</taxon>
        <taxon>Ignelater</taxon>
    </lineage>
</organism>
<feature type="domain" description="Cadherin" evidence="17">
    <location>
        <begin position="1275"/>
        <end position="1394"/>
    </location>
</feature>
<name>A0A8K0DCA2_IGNLU</name>
<evidence type="ECO:0000256" key="5">
    <source>
        <dbReference type="ARBA" id="ARBA00022723"/>
    </source>
</evidence>
<dbReference type="FunFam" id="2.60.40.60:FF:000124">
    <property type="entry name" value="Cadherin-related family member 1"/>
    <property type="match status" value="1"/>
</dbReference>
<feature type="domain" description="Cadherin" evidence="17">
    <location>
        <begin position="1167"/>
        <end position="1274"/>
    </location>
</feature>
<dbReference type="FunFam" id="2.60.40.60:FF:000039">
    <property type="entry name" value="FAT atypical cadherin 3"/>
    <property type="match status" value="1"/>
</dbReference>
<dbReference type="FunFam" id="2.60.40.60:FF:000033">
    <property type="entry name" value="FAT atypical cadherin 1"/>
    <property type="match status" value="1"/>
</dbReference>
<dbReference type="PANTHER" id="PTHR24027">
    <property type="entry name" value="CADHERIN-23"/>
    <property type="match status" value="1"/>
</dbReference>
<feature type="domain" description="Cadherin" evidence="17">
    <location>
        <begin position="493"/>
        <end position="606"/>
    </location>
</feature>
<evidence type="ECO:0000256" key="10">
    <source>
        <dbReference type="ARBA" id="ARBA00022989"/>
    </source>
</evidence>
<dbReference type="GO" id="GO:0048513">
    <property type="term" value="P:animal organ development"/>
    <property type="evidence" value="ECO:0007669"/>
    <property type="project" value="UniProtKB-ARBA"/>
</dbReference>
<keyword evidence="4 16" id="KW-0812">Transmembrane</keyword>
<keyword evidence="5" id="KW-0479">Metal-binding</keyword>
<keyword evidence="8 15" id="KW-0106">Calcium</keyword>
<dbReference type="SMART" id="SM00112">
    <property type="entry name" value="CA"/>
    <property type="match status" value="13"/>
</dbReference>
<dbReference type="GO" id="GO:0048731">
    <property type="term" value="P:system development"/>
    <property type="evidence" value="ECO:0007669"/>
    <property type="project" value="UniProtKB-ARBA"/>
</dbReference>
<dbReference type="GO" id="GO:0030154">
    <property type="term" value="P:cell differentiation"/>
    <property type="evidence" value="ECO:0007669"/>
    <property type="project" value="UniProtKB-ARBA"/>
</dbReference>
<accession>A0A8K0DCA2</accession>
<dbReference type="FunFam" id="2.60.40.60:FF:000123">
    <property type="entry name" value="Protocadherin beta 4"/>
    <property type="match status" value="1"/>
</dbReference>
<keyword evidence="10 16" id="KW-1133">Transmembrane helix</keyword>
<comment type="caution">
    <text evidence="18">The sequence shown here is derived from an EMBL/GenBank/DDBJ whole genome shotgun (WGS) entry which is preliminary data.</text>
</comment>
<reference evidence="18" key="1">
    <citation type="submission" date="2019-08" db="EMBL/GenBank/DDBJ databases">
        <title>The genome of the North American firefly Photinus pyralis.</title>
        <authorList>
            <consortium name="Photinus pyralis genome working group"/>
            <person name="Fallon T.R."/>
            <person name="Sander Lower S.E."/>
            <person name="Weng J.-K."/>
        </authorList>
    </citation>
    <scope>NUCLEOTIDE SEQUENCE</scope>
    <source>
        <strain evidence="18">TRF0915ILg1</strain>
        <tissue evidence="18">Whole body</tissue>
    </source>
</reference>
<feature type="domain" description="Cadherin" evidence="17">
    <location>
        <begin position="841"/>
        <end position="944"/>
    </location>
</feature>
<evidence type="ECO:0000256" key="16">
    <source>
        <dbReference type="SAM" id="Phobius"/>
    </source>
</evidence>
<dbReference type="GO" id="GO:0048589">
    <property type="term" value="P:developmental growth"/>
    <property type="evidence" value="ECO:0007669"/>
    <property type="project" value="UniProtKB-ARBA"/>
</dbReference>
<dbReference type="GO" id="GO:0016342">
    <property type="term" value="C:catenin complex"/>
    <property type="evidence" value="ECO:0007669"/>
    <property type="project" value="TreeGrafter"/>
</dbReference>
<feature type="domain" description="Cadherin" evidence="17">
    <location>
        <begin position="265"/>
        <end position="381"/>
    </location>
</feature>
<keyword evidence="6" id="KW-0732">Signal</keyword>
<evidence type="ECO:0000259" key="17">
    <source>
        <dbReference type="PROSITE" id="PS50268"/>
    </source>
</evidence>
<feature type="domain" description="Cadherin" evidence="17">
    <location>
        <begin position="41"/>
        <end position="149"/>
    </location>
</feature>
<dbReference type="InterPro" id="IPR002126">
    <property type="entry name" value="Cadherin-like_dom"/>
</dbReference>
<evidence type="ECO:0000256" key="11">
    <source>
        <dbReference type="ARBA" id="ARBA00023136"/>
    </source>
</evidence>
<dbReference type="SUPFAM" id="SSF49313">
    <property type="entry name" value="Cadherin-like"/>
    <property type="match status" value="13"/>
</dbReference>
<dbReference type="InterPro" id="IPR039808">
    <property type="entry name" value="Cadherin"/>
</dbReference>
<feature type="domain" description="Cadherin" evidence="17">
    <location>
        <begin position="1056"/>
        <end position="1164"/>
    </location>
</feature>
<gene>
    <name evidence="18" type="ORF">ILUMI_03057</name>
</gene>
<feature type="domain" description="Cadherin" evidence="17">
    <location>
        <begin position="607"/>
        <end position="719"/>
    </location>
</feature>
<evidence type="ECO:0000313" key="18">
    <source>
        <dbReference type="EMBL" id="KAF2903129.1"/>
    </source>
</evidence>
<evidence type="ECO:0000256" key="4">
    <source>
        <dbReference type="ARBA" id="ARBA00022692"/>
    </source>
</evidence>
<evidence type="ECO:0000256" key="15">
    <source>
        <dbReference type="PROSITE-ProRule" id="PRU00043"/>
    </source>
</evidence>
<feature type="domain" description="Cadherin" evidence="17">
    <location>
        <begin position="719"/>
        <end position="840"/>
    </location>
</feature>
<evidence type="ECO:0000256" key="8">
    <source>
        <dbReference type="ARBA" id="ARBA00022837"/>
    </source>
</evidence>
<feature type="domain" description="Cadherin" evidence="17">
    <location>
        <begin position="156"/>
        <end position="264"/>
    </location>
</feature>
<dbReference type="FunFam" id="2.60.40.60:FF:000306">
    <property type="entry name" value="Cadherin 23"/>
    <property type="match status" value="1"/>
</dbReference>
<dbReference type="InterPro" id="IPR020894">
    <property type="entry name" value="Cadherin_CS"/>
</dbReference>
<dbReference type="PROSITE" id="PS50268">
    <property type="entry name" value="CADHERIN_2"/>
    <property type="match status" value="14"/>
</dbReference>
<dbReference type="Pfam" id="PF00028">
    <property type="entry name" value="Cadherin"/>
    <property type="match status" value="9"/>
</dbReference>
<dbReference type="GO" id="GO:0008013">
    <property type="term" value="F:beta-catenin binding"/>
    <property type="evidence" value="ECO:0007669"/>
    <property type="project" value="TreeGrafter"/>
</dbReference>
<evidence type="ECO:0000256" key="12">
    <source>
        <dbReference type="ARBA" id="ARBA00023157"/>
    </source>
</evidence>
<dbReference type="GO" id="GO:0005509">
    <property type="term" value="F:calcium ion binding"/>
    <property type="evidence" value="ECO:0007669"/>
    <property type="project" value="UniProtKB-UniRule"/>
</dbReference>
<protein>
    <recommendedName>
        <fullName evidence="17">Cadherin domain-containing protein</fullName>
    </recommendedName>
</protein>
<evidence type="ECO:0000256" key="13">
    <source>
        <dbReference type="ARBA" id="ARBA00023180"/>
    </source>
</evidence>